<evidence type="ECO:0000313" key="11">
    <source>
        <dbReference type="EMBL" id="CAK8689045.1"/>
    </source>
</evidence>
<dbReference type="EC" id="2.4.1.-" evidence="10"/>
<dbReference type="PANTHER" id="PTHR11214">
    <property type="entry name" value="BETA-1,3-N-ACETYLGLUCOSAMINYLTRANSFERASE"/>
    <property type="match status" value="1"/>
</dbReference>
<evidence type="ECO:0000256" key="5">
    <source>
        <dbReference type="ARBA" id="ARBA00022692"/>
    </source>
</evidence>
<reference evidence="11 12" key="1">
    <citation type="submission" date="2024-02" db="EMBL/GenBank/DDBJ databases">
        <authorList>
            <person name="Daric V."/>
            <person name="Darras S."/>
        </authorList>
    </citation>
    <scope>NUCLEOTIDE SEQUENCE [LARGE SCALE GENOMIC DNA]</scope>
</reference>
<keyword evidence="8 10" id="KW-0333">Golgi apparatus</keyword>
<dbReference type="EMBL" id="CAWYQH010000108">
    <property type="protein sequence ID" value="CAK8689045.1"/>
    <property type="molecule type" value="Genomic_DNA"/>
</dbReference>
<comment type="similarity">
    <text evidence="2 10">Belongs to the glycosyltransferase 31 family.</text>
</comment>
<sequence>MRNRYRLVRRFQIVFVIAIPLVFMGVGFLYLNRLVRFNGNNGSRISKDGQTMMTCGEQKLDKSLVAHSPATGGIYMKDTDEERSPVKFLLRPTAAERIMLFDLAKWSMVYLVKSAIYNKERRDAIRETWASVKVFDGAIFQIVFILGKSKSESVNREINIEASRHGDILLCDELDSSQFVAEKVLAGMQWASEVLPTNWLYSSIDDDIVVNPLLLTKYLAAVIDDHTTPRGEICFDDLPMACVYNYQPKDSPSREKDSKWYIPFENYPGDYWPVYCRGGMYTTSSKMVKDLFEKSRRTAHLYLDDVWITGFMRRKLNKGDYNIVAPPMSVMTDQEMYKDKALEDLLVKHLWGNVENVEVHVPSKLRDVWTAFEPKIKDKMRCNT</sequence>
<evidence type="ECO:0000256" key="1">
    <source>
        <dbReference type="ARBA" id="ARBA00004323"/>
    </source>
</evidence>
<keyword evidence="6 10" id="KW-0735">Signal-anchor</keyword>
<evidence type="ECO:0000256" key="6">
    <source>
        <dbReference type="ARBA" id="ARBA00022968"/>
    </source>
</evidence>
<feature type="transmembrane region" description="Helical" evidence="10">
    <location>
        <begin position="12"/>
        <end position="31"/>
    </location>
</feature>
<evidence type="ECO:0000256" key="7">
    <source>
        <dbReference type="ARBA" id="ARBA00022989"/>
    </source>
</evidence>
<dbReference type="Gene3D" id="3.90.550.50">
    <property type="match status" value="1"/>
</dbReference>
<organism evidence="11 12">
    <name type="scientific">Clavelina lepadiformis</name>
    <name type="common">Light-bulb sea squirt</name>
    <name type="synonym">Ascidia lepadiformis</name>
    <dbReference type="NCBI Taxonomy" id="159417"/>
    <lineage>
        <taxon>Eukaryota</taxon>
        <taxon>Metazoa</taxon>
        <taxon>Chordata</taxon>
        <taxon>Tunicata</taxon>
        <taxon>Ascidiacea</taxon>
        <taxon>Aplousobranchia</taxon>
        <taxon>Clavelinidae</taxon>
        <taxon>Clavelina</taxon>
    </lineage>
</organism>
<evidence type="ECO:0000256" key="9">
    <source>
        <dbReference type="ARBA" id="ARBA00023136"/>
    </source>
</evidence>
<protein>
    <recommendedName>
        <fullName evidence="10">Hexosyltransferase</fullName>
        <ecNumber evidence="10">2.4.1.-</ecNumber>
    </recommendedName>
</protein>
<dbReference type="Pfam" id="PF01762">
    <property type="entry name" value="Galactosyl_T"/>
    <property type="match status" value="1"/>
</dbReference>
<evidence type="ECO:0000256" key="10">
    <source>
        <dbReference type="RuleBase" id="RU363063"/>
    </source>
</evidence>
<name>A0ABP0GB80_CLALP</name>
<evidence type="ECO:0000256" key="3">
    <source>
        <dbReference type="ARBA" id="ARBA00022676"/>
    </source>
</evidence>
<comment type="subcellular location">
    <subcellularLocation>
        <location evidence="1 10">Golgi apparatus membrane</location>
        <topology evidence="1 10">Single-pass type II membrane protein</topology>
    </subcellularLocation>
</comment>
<dbReference type="InterPro" id="IPR002659">
    <property type="entry name" value="Glyco_trans_31"/>
</dbReference>
<evidence type="ECO:0000256" key="2">
    <source>
        <dbReference type="ARBA" id="ARBA00008661"/>
    </source>
</evidence>
<evidence type="ECO:0000256" key="4">
    <source>
        <dbReference type="ARBA" id="ARBA00022679"/>
    </source>
</evidence>
<dbReference type="PANTHER" id="PTHR11214:SF283">
    <property type="entry name" value="N-ACETYLLACTOSAMINIDE BETA-1,3-N-ACETYLGLUCOSAMINYLTRANSFERASE 4-LIKE"/>
    <property type="match status" value="1"/>
</dbReference>
<evidence type="ECO:0000313" key="12">
    <source>
        <dbReference type="Proteomes" id="UP001642483"/>
    </source>
</evidence>
<comment type="caution">
    <text evidence="11">The sequence shown here is derived from an EMBL/GenBank/DDBJ whole genome shotgun (WGS) entry which is preliminary data.</text>
</comment>
<keyword evidence="7 10" id="KW-1133">Transmembrane helix</keyword>
<keyword evidence="9 10" id="KW-0472">Membrane</keyword>
<keyword evidence="4" id="KW-0808">Transferase</keyword>
<dbReference type="Proteomes" id="UP001642483">
    <property type="component" value="Unassembled WGS sequence"/>
</dbReference>
<proteinExistence type="inferred from homology"/>
<keyword evidence="12" id="KW-1185">Reference proteome</keyword>
<keyword evidence="5 10" id="KW-0812">Transmembrane</keyword>
<keyword evidence="3 10" id="KW-0328">Glycosyltransferase</keyword>
<evidence type="ECO:0000256" key="8">
    <source>
        <dbReference type="ARBA" id="ARBA00023034"/>
    </source>
</evidence>
<gene>
    <name evidence="11" type="ORF">CVLEPA_LOCUS21033</name>
</gene>
<accession>A0ABP0GB80</accession>